<comment type="caution">
    <text evidence="1">The sequence shown here is derived from an EMBL/GenBank/DDBJ whole genome shotgun (WGS) entry which is preliminary data.</text>
</comment>
<dbReference type="AlphaFoldDB" id="A0A422ZC13"/>
<dbReference type="EMBL" id="MPYG04000233">
    <property type="protein sequence ID" value="ROG86062.1"/>
    <property type="molecule type" value="Genomic_DNA"/>
</dbReference>
<evidence type="ECO:0000313" key="1">
    <source>
        <dbReference type="EMBL" id="ROG86062.1"/>
    </source>
</evidence>
<gene>
    <name evidence="1" type="ORF">BL124_00030250</name>
</gene>
<dbReference type="Proteomes" id="UP000283322">
    <property type="component" value="Unassembled WGS sequence"/>
</dbReference>
<protein>
    <recommendedName>
        <fullName evidence="3">DUF4197 domain-containing protein</fullName>
    </recommendedName>
</protein>
<accession>A0A422ZC13</accession>
<sequence>MTRQYVKKINYPCQTAAIFQDVIYVMRPASASELLAEADKASEFYLNYFPFATLEDIREGILYSFGGLYLNDFQLIREAA</sequence>
<organism evidence="1 2">
    <name type="scientific">Klebsiella pneumoniae</name>
    <dbReference type="NCBI Taxonomy" id="573"/>
    <lineage>
        <taxon>Bacteria</taxon>
        <taxon>Pseudomonadati</taxon>
        <taxon>Pseudomonadota</taxon>
        <taxon>Gammaproteobacteria</taxon>
        <taxon>Enterobacterales</taxon>
        <taxon>Enterobacteriaceae</taxon>
        <taxon>Klebsiella/Raoultella group</taxon>
        <taxon>Klebsiella</taxon>
        <taxon>Klebsiella pneumoniae complex</taxon>
    </lineage>
</organism>
<name>A0A422ZC13_KLEPN</name>
<evidence type="ECO:0000313" key="2">
    <source>
        <dbReference type="Proteomes" id="UP000283322"/>
    </source>
</evidence>
<dbReference type="RefSeq" id="WP_048328260.1">
    <property type="nucleotide sequence ID" value="NZ_AP022527.1"/>
</dbReference>
<reference evidence="1 2" key="1">
    <citation type="submission" date="2018-10" db="EMBL/GenBank/DDBJ databases">
        <authorList>
            <person name="Vanduin D."/>
            <person name="Fouts D."/>
            <person name="Wright M."/>
            <person name="Sutton G."/>
            <person name="Nguyen K."/>
            <person name="Kreiswirth B."/>
            <person name="Chen L."/>
            <person name="Rojas L."/>
            <person name="Hujer A."/>
            <person name="Hujer K."/>
            <person name="Bonomo R."/>
            <person name="Adams M."/>
        </authorList>
    </citation>
    <scope>NUCLEOTIDE SEQUENCE [LARGE SCALE GENOMIC DNA]</scope>
    <source>
        <strain evidence="1 2">CRK0165</strain>
    </source>
</reference>
<evidence type="ECO:0008006" key="3">
    <source>
        <dbReference type="Google" id="ProtNLM"/>
    </source>
</evidence>
<proteinExistence type="predicted"/>